<keyword evidence="2" id="KW-1185">Reference proteome</keyword>
<protein>
    <submittedName>
        <fullName evidence="1">Uncharacterized protein</fullName>
    </submittedName>
</protein>
<sequence>CVVLSKSYHLVHFSGAVVLGSRKGLYMNEYWIFGFQGVHRHLHLPRPPRVPVKILQIPLRLRIQSQKAWKSQRKP</sequence>
<evidence type="ECO:0000313" key="2">
    <source>
        <dbReference type="Proteomes" id="UP000054324"/>
    </source>
</evidence>
<name>A0A075AHY8_OPIVI</name>
<accession>A0A075AHY8</accession>
<dbReference type="Proteomes" id="UP000054324">
    <property type="component" value="Unassembled WGS sequence"/>
</dbReference>
<dbReference type="RefSeq" id="XP_009165573.1">
    <property type="nucleotide sequence ID" value="XM_009167309.1"/>
</dbReference>
<feature type="non-terminal residue" evidence="1">
    <location>
        <position position="1"/>
    </location>
</feature>
<proteinExistence type="predicted"/>
<evidence type="ECO:0000313" key="1">
    <source>
        <dbReference type="EMBL" id="KER30709.1"/>
    </source>
</evidence>
<gene>
    <name evidence="1" type="ORF">T265_02945</name>
</gene>
<dbReference type="AlphaFoldDB" id="A0A075AHY8"/>
<dbReference type="KEGG" id="ovi:T265_02945"/>
<dbReference type="GeneID" id="20317133"/>
<reference evidence="1 2" key="1">
    <citation type="submission" date="2013-11" db="EMBL/GenBank/DDBJ databases">
        <title>Opisthorchis viverrini - life in the bile duct.</title>
        <authorList>
            <person name="Young N.D."/>
            <person name="Nagarajan N."/>
            <person name="Lin S.J."/>
            <person name="Korhonen P.K."/>
            <person name="Jex A.R."/>
            <person name="Hall R.S."/>
            <person name="Safavi-Hemami H."/>
            <person name="Kaewkong W."/>
            <person name="Bertrand D."/>
            <person name="Gao S."/>
            <person name="Seet Q."/>
            <person name="Wongkham S."/>
            <person name="Teh B.T."/>
            <person name="Wongkham C."/>
            <person name="Intapan P.M."/>
            <person name="Maleewong W."/>
            <person name="Yang X."/>
            <person name="Hu M."/>
            <person name="Wang Z."/>
            <person name="Hofmann A."/>
            <person name="Sternberg P.W."/>
            <person name="Tan P."/>
            <person name="Wang J."/>
            <person name="Gasser R.B."/>
        </authorList>
    </citation>
    <scope>NUCLEOTIDE SEQUENCE [LARGE SCALE GENOMIC DNA]</scope>
</reference>
<dbReference type="EMBL" id="KL596657">
    <property type="protein sequence ID" value="KER30709.1"/>
    <property type="molecule type" value="Genomic_DNA"/>
</dbReference>
<dbReference type="CTD" id="20317133"/>
<feature type="non-terminal residue" evidence="1">
    <location>
        <position position="75"/>
    </location>
</feature>
<organism evidence="1 2">
    <name type="scientific">Opisthorchis viverrini</name>
    <name type="common">Southeast Asian liver fluke</name>
    <dbReference type="NCBI Taxonomy" id="6198"/>
    <lineage>
        <taxon>Eukaryota</taxon>
        <taxon>Metazoa</taxon>
        <taxon>Spiralia</taxon>
        <taxon>Lophotrochozoa</taxon>
        <taxon>Platyhelminthes</taxon>
        <taxon>Trematoda</taxon>
        <taxon>Digenea</taxon>
        <taxon>Opisthorchiida</taxon>
        <taxon>Opisthorchiata</taxon>
        <taxon>Opisthorchiidae</taxon>
        <taxon>Opisthorchis</taxon>
    </lineage>
</organism>